<dbReference type="EMBL" id="UINC01199175">
    <property type="protein sequence ID" value="SVE17475.1"/>
    <property type="molecule type" value="Genomic_DNA"/>
</dbReference>
<protein>
    <submittedName>
        <fullName evidence="1">Uncharacterized protein</fullName>
    </submittedName>
</protein>
<sequence>CCLKVERSSRKFSVPRFLVPSCHSLTCLMRRLSMAYRSSYPLSRQKDRSFSKRTVQSGELRDLSHYFANDLGSHL</sequence>
<organism evidence="1">
    <name type="scientific">marine metagenome</name>
    <dbReference type="NCBI Taxonomy" id="408172"/>
    <lineage>
        <taxon>unclassified sequences</taxon>
        <taxon>metagenomes</taxon>
        <taxon>ecological metagenomes</taxon>
    </lineage>
</organism>
<gene>
    <name evidence="1" type="ORF">METZ01_LOCUS470329</name>
</gene>
<evidence type="ECO:0000313" key="1">
    <source>
        <dbReference type="EMBL" id="SVE17475.1"/>
    </source>
</evidence>
<accession>A0A383BDH2</accession>
<proteinExistence type="predicted"/>
<name>A0A383BDH2_9ZZZZ</name>
<feature type="non-terminal residue" evidence="1">
    <location>
        <position position="75"/>
    </location>
</feature>
<feature type="non-terminal residue" evidence="1">
    <location>
        <position position="1"/>
    </location>
</feature>
<dbReference type="AlphaFoldDB" id="A0A383BDH2"/>
<reference evidence="1" key="1">
    <citation type="submission" date="2018-05" db="EMBL/GenBank/DDBJ databases">
        <authorList>
            <person name="Lanie J.A."/>
            <person name="Ng W.-L."/>
            <person name="Kazmierczak K.M."/>
            <person name="Andrzejewski T.M."/>
            <person name="Davidsen T.M."/>
            <person name="Wayne K.J."/>
            <person name="Tettelin H."/>
            <person name="Glass J.I."/>
            <person name="Rusch D."/>
            <person name="Podicherti R."/>
            <person name="Tsui H.-C.T."/>
            <person name="Winkler M.E."/>
        </authorList>
    </citation>
    <scope>NUCLEOTIDE SEQUENCE</scope>
</reference>